<dbReference type="GeneID" id="42799460"/>
<dbReference type="AlphaFoldDB" id="A0A650CRD2"/>
<reference evidence="2 3" key="1">
    <citation type="submission" date="2019-10" db="EMBL/GenBank/DDBJ databases">
        <title>Genome Sequences from Six Type Strain Members of the Archaeal Family Sulfolobaceae: Acidianus ambivalens, Acidianus infernus, Metallosphaera prunae, Stygiolobus azoricus, Sulfolobus metallicus, and Sulfurisphaera ohwakuensis.</title>
        <authorList>
            <person name="Counts J.A."/>
            <person name="Kelly R.M."/>
        </authorList>
    </citation>
    <scope>NUCLEOTIDE SEQUENCE [LARGE SCALE GENOMIC DNA]</scope>
    <source>
        <strain evidence="2 3">FC6</strain>
    </source>
</reference>
<dbReference type="EMBL" id="CP045483">
    <property type="protein sequence ID" value="QGR20333.1"/>
    <property type="molecule type" value="Genomic_DNA"/>
</dbReference>
<dbReference type="Pfam" id="PF04981">
    <property type="entry name" value="NMD3"/>
    <property type="match status" value="1"/>
</dbReference>
<dbReference type="KEGG" id="sazo:D1868_10270"/>
<evidence type="ECO:0000313" key="3">
    <source>
        <dbReference type="Proteomes" id="UP000423396"/>
    </source>
</evidence>
<evidence type="ECO:0000313" key="2">
    <source>
        <dbReference type="EMBL" id="QGR20333.1"/>
    </source>
</evidence>
<dbReference type="RefSeq" id="WP_156007784.1">
    <property type="nucleotide sequence ID" value="NZ_CP045483.1"/>
</dbReference>
<gene>
    <name evidence="2" type="ORF">D1868_10270</name>
</gene>
<sequence>MARFCVKCGRENVELIGPLCIDCYLETKELVDTPREIKGKICKICGSEWAEGRWIKHRDLTVSPVESVIYREMSKRIKLDPNIEEFNYSITNQYSDPNGHSFIDIEFKGRIKGKEFRVIKTISLKVDKVVCPDCIKKKSKYYEAIIQLRSKTEGSLSPEKKNVFESFFDREAIENLSDIAEGKEGVDYYFIKKSVARRIVSAFTSSVKDVKVIETYQDETIRNGKKFAKLVISVRI</sequence>
<protein>
    <submittedName>
        <fullName evidence="2">NMD protein affecting ribosome stability and mRNA decay</fullName>
    </submittedName>
</protein>
<dbReference type="OrthoDB" id="15051at2157"/>
<name>A0A650CRD2_9CREN</name>
<feature type="domain" description="Nmd3 N-terminal" evidence="1">
    <location>
        <begin position="5"/>
        <end position="236"/>
    </location>
</feature>
<dbReference type="Proteomes" id="UP000423396">
    <property type="component" value="Chromosome"/>
</dbReference>
<evidence type="ECO:0000259" key="1">
    <source>
        <dbReference type="Pfam" id="PF04981"/>
    </source>
</evidence>
<keyword evidence="3" id="KW-1185">Reference proteome</keyword>
<dbReference type="InterPro" id="IPR007064">
    <property type="entry name" value="Nmd3_N"/>
</dbReference>
<accession>A0A650CRD2</accession>
<proteinExistence type="predicted"/>
<organism evidence="2 3">
    <name type="scientific">Stygiolobus azoricus</name>
    <dbReference type="NCBI Taxonomy" id="41675"/>
    <lineage>
        <taxon>Archaea</taxon>
        <taxon>Thermoproteota</taxon>
        <taxon>Thermoprotei</taxon>
        <taxon>Sulfolobales</taxon>
        <taxon>Sulfolobaceae</taxon>
        <taxon>Stygiolobus</taxon>
    </lineage>
</organism>